<feature type="compositionally biased region" description="Low complexity" evidence="9">
    <location>
        <begin position="388"/>
        <end position="414"/>
    </location>
</feature>
<dbReference type="SUPFAM" id="SSF55874">
    <property type="entry name" value="ATPase domain of HSP90 chaperone/DNA topoisomerase II/histidine kinase"/>
    <property type="match status" value="1"/>
</dbReference>
<accession>A0ABY4FIK3</accession>
<dbReference type="SMART" id="SM00387">
    <property type="entry name" value="HATPase_c"/>
    <property type="match status" value="1"/>
</dbReference>
<evidence type="ECO:0000256" key="4">
    <source>
        <dbReference type="ARBA" id="ARBA00022553"/>
    </source>
</evidence>
<keyword evidence="10" id="KW-0472">Membrane</keyword>
<dbReference type="PRINTS" id="PR00344">
    <property type="entry name" value="BCTRLSENSOR"/>
</dbReference>
<evidence type="ECO:0000259" key="11">
    <source>
        <dbReference type="PROSITE" id="PS50109"/>
    </source>
</evidence>
<dbReference type="InterPro" id="IPR003661">
    <property type="entry name" value="HisK_dim/P_dom"/>
</dbReference>
<keyword evidence="12" id="KW-0547">Nucleotide-binding</keyword>
<dbReference type="InterPro" id="IPR005467">
    <property type="entry name" value="His_kinase_dom"/>
</dbReference>
<dbReference type="SMART" id="SM00388">
    <property type="entry name" value="HisKA"/>
    <property type="match status" value="1"/>
</dbReference>
<dbReference type="PROSITE" id="PS50109">
    <property type="entry name" value="HIS_KIN"/>
    <property type="match status" value="1"/>
</dbReference>
<keyword evidence="12" id="KW-0067">ATP-binding</keyword>
<keyword evidence="13" id="KW-1185">Reference proteome</keyword>
<feature type="domain" description="Histidine kinase" evidence="11">
    <location>
        <begin position="152"/>
        <end position="372"/>
    </location>
</feature>
<keyword evidence="7" id="KW-0902">Two-component regulatory system</keyword>
<dbReference type="InterPro" id="IPR050351">
    <property type="entry name" value="BphY/WalK/GraS-like"/>
</dbReference>
<evidence type="ECO:0000256" key="5">
    <source>
        <dbReference type="ARBA" id="ARBA00022679"/>
    </source>
</evidence>
<feature type="compositionally biased region" description="Basic residues" evidence="9">
    <location>
        <begin position="378"/>
        <end position="387"/>
    </location>
</feature>
<gene>
    <name evidence="12" type="ORF">MUN78_12510</name>
</gene>
<evidence type="ECO:0000256" key="6">
    <source>
        <dbReference type="ARBA" id="ARBA00022777"/>
    </source>
</evidence>
<evidence type="ECO:0000313" key="13">
    <source>
        <dbReference type="Proteomes" id="UP000831786"/>
    </source>
</evidence>
<evidence type="ECO:0000256" key="10">
    <source>
        <dbReference type="SAM" id="Phobius"/>
    </source>
</evidence>
<keyword evidence="10" id="KW-0812">Transmembrane</keyword>
<dbReference type="EMBL" id="CP095045">
    <property type="protein sequence ID" value="UOQ56494.1"/>
    <property type="molecule type" value="Genomic_DNA"/>
</dbReference>
<keyword evidence="5" id="KW-0808">Transferase</keyword>
<evidence type="ECO:0000256" key="8">
    <source>
        <dbReference type="ARBA" id="ARBA00039401"/>
    </source>
</evidence>
<dbReference type="RefSeq" id="WP_244726832.1">
    <property type="nucleotide sequence ID" value="NZ_CP095045.1"/>
</dbReference>
<evidence type="ECO:0000313" key="12">
    <source>
        <dbReference type="EMBL" id="UOQ56494.1"/>
    </source>
</evidence>
<dbReference type="Gene3D" id="3.30.565.10">
    <property type="entry name" value="Histidine kinase-like ATPase, C-terminal domain"/>
    <property type="match status" value="1"/>
</dbReference>
<dbReference type="PANTHER" id="PTHR45453:SF1">
    <property type="entry name" value="PHOSPHATE REGULON SENSOR PROTEIN PHOR"/>
    <property type="match status" value="1"/>
</dbReference>
<keyword evidence="4" id="KW-0597">Phosphoprotein</keyword>
<evidence type="ECO:0000256" key="3">
    <source>
        <dbReference type="ARBA" id="ARBA00012438"/>
    </source>
</evidence>
<evidence type="ECO:0000256" key="7">
    <source>
        <dbReference type="ARBA" id="ARBA00023012"/>
    </source>
</evidence>
<dbReference type="InterPro" id="IPR003594">
    <property type="entry name" value="HATPase_dom"/>
</dbReference>
<proteinExistence type="predicted"/>
<feature type="region of interest" description="Disordered" evidence="9">
    <location>
        <begin position="375"/>
        <end position="435"/>
    </location>
</feature>
<dbReference type="PANTHER" id="PTHR45453">
    <property type="entry name" value="PHOSPHATE REGULON SENSOR PROTEIN PHOR"/>
    <property type="match status" value="1"/>
</dbReference>
<dbReference type="SUPFAM" id="SSF47384">
    <property type="entry name" value="Homodimeric domain of signal transducing histidine kinase"/>
    <property type="match status" value="1"/>
</dbReference>
<keyword evidence="6" id="KW-0418">Kinase</keyword>
<dbReference type="InterPro" id="IPR036890">
    <property type="entry name" value="HATPase_C_sf"/>
</dbReference>
<organism evidence="12 13">
    <name type="scientific">Leucobacter allii</name>
    <dbReference type="NCBI Taxonomy" id="2932247"/>
    <lineage>
        <taxon>Bacteria</taxon>
        <taxon>Bacillati</taxon>
        <taxon>Actinomycetota</taxon>
        <taxon>Actinomycetes</taxon>
        <taxon>Micrococcales</taxon>
        <taxon>Microbacteriaceae</taxon>
        <taxon>Leucobacter</taxon>
    </lineage>
</organism>
<dbReference type="GO" id="GO:0005524">
    <property type="term" value="F:ATP binding"/>
    <property type="evidence" value="ECO:0007669"/>
    <property type="project" value="UniProtKB-KW"/>
</dbReference>
<sequence>MDPTLLVLAATGLGILIGAGIAFGVLGARRAGARRAEQMRPELPEVATAILDEVDMFAVVLDAALAPVYANPSARREPHITDEELLDPGFLARVRRVMSTGMPDTHEPDPGDPADTVRTHIVRLQRRFVVVLAEDLGEEQRVNAMRRDFIANVSHELKTPIAAIGLLAEAVQQAADEPALVREFSKSLVKESRRLGELSRDIIQLSEAQSTLRPEDREAVSLRDLIRGEVDSHRAFAMQHGVELVITDDSALDREAMILGRPTSLGAAVANLLSNAIRHSPDGGRVGVGMAFERNRFVVTVTDQGEGIAPEHLSRIFERFYRVDGARTRGDGGTGLGLSITRHTMRAHGGDVDVWSQPGVGSSFTLAFPLYEAPGSGKRAKKARKAAAKTVKSAKPTKPAKTAESASAARSETPQKTTKPGRGANAAGAAEKGTP</sequence>
<evidence type="ECO:0000256" key="1">
    <source>
        <dbReference type="ARBA" id="ARBA00000085"/>
    </source>
</evidence>
<protein>
    <recommendedName>
        <fullName evidence="8">Sensor-like histidine kinase SenX3</fullName>
        <ecNumber evidence="3">2.7.13.3</ecNumber>
    </recommendedName>
</protein>
<dbReference type="Pfam" id="PF00512">
    <property type="entry name" value="HisKA"/>
    <property type="match status" value="1"/>
</dbReference>
<keyword evidence="10" id="KW-1133">Transmembrane helix</keyword>
<dbReference type="Pfam" id="PF02518">
    <property type="entry name" value="HATPase_c"/>
    <property type="match status" value="1"/>
</dbReference>
<evidence type="ECO:0000256" key="9">
    <source>
        <dbReference type="SAM" id="MobiDB-lite"/>
    </source>
</evidence>
<dbReference type="EC" id="2.7.13.3" evidence="3"/>
<reference evidence="12 13" key="1">
    <citation type="submission" date="2022-04" db="EMBL/GenBank/DDBJ databases">
        <title>Leucobacter sp. isolated from rhizosphere of garlic.</title>
        <authorList>
            <person name="Won M."/>
            <person name="Lee C.-M."/>
            <person name="Woen H.-Y."/>
            <person name="Kwon S.-W."/>
        </authorList>
    </citation>
    <scope>NUCLEOTIDE SEQUENCE [LARGE SCALE GENOMIC DNA]</scope>
    <source>
        <strain evidence="12 13">H21R-40</strain>
    </source>
</reference>
<dbReference type="Gene3D" id="1.10.287.130">
    <property type="match status" value="1"/>
</dbReference>
<feature type="transmembrane region" description="Helical" evidence="10">
    <location>
        <begin position="6"/>
        <end position="28"/>
    </location>
</feature>
<dbReference type="Proteomes" id="UP000831786">
    <property type="component" value="Chromosome"/>
</dbReference>
<dbReference type="CDD" id="cd00075">
    <property type="entry name" value="HATPase"/>
    <property type="match status" value="1"/>
</dbReference>
<comment type="subcellular location">
    <subcellularLocation>
        <location evidence="2">Cell membrane</location>
    </subcellularLocation>
</comment>
<name>A0ABY4FIK3_9MICO</name>
<dbReference type="InterPro" id="IPR004358">
    <property type="entry name" value="Sig_transdc_His_kin-like_C"/>
</dbReference>
<evidence type="ECO:0000256" key="2">
    <source>
        <dbReference type="ARBA" id="ARBA00004236"/>
    </source>
</evidence>
<comment type="catalytic activity">
    <reaction evidence="1">
        <text>ATP + protein L-histidine = ADP + protein N-phospho-L-histidine.</text>
        <dbReference type="EC" id="2.7.13.3"/>
    </reaction>
</comment>
<dbReference type="InterPro" id="IPR036097">
    <property type="entry name" value="HisK_dim/P_sf"/>
</dbReference>
<dbReference type="CDD" id="cd00082">
    <property type="entry name" value="HisKA"/>
    <property type="match status" value="1"/>
</dbReference>